<protein>
    <submittedName>
        <fullName evidence="7">Threonine dehydrogenase-like Zn-dependent dehydrogenase</fullName>
    </submittedName>
</protein>
<dbReference type="InterPro" id="IPR002328">
    <property type="entry name" value="ADH_Zn_CS"/>
</dbReference>
<organism evidence="7 8">
    <name type="scientific">Rhodovulum marinum</name>
    <dbReference type="NCBI Taxonomy" id="320662"/>
    <lineage>
        <taxon>Bacteria</taxon>
        <taxon>Pseudomonadati</taxon>
        <taxon>Pseudomonadota</taxon>
        <taxon>Alphaproteobacteria</taxon>
        <taxon>Rhodobacterales</taxon>
        <taxon>Paracoccaceae</taxon>
        <taxon>Rhodovulum</taxon>
    </lineage>
</organism>
<keyword evidence="2 4" id="KW-0862">Zinc</keyword>
<proteinExistence type="inferred from homology"/>
<dbReference type="Gene3D" id="3.90.180.10">
    <property type="entry name" value="Medium-chain alcohol dehydrogenases, catalytic domain"/>
    <property type="match status" value="1"/>
</dbReference>
<dbReference type="GO" id="GO:0008270">
    <property type="term" value="F:zinc ion binding"/>
    <property type="evidence" value="ECO:0007669"/>
    <property type="project" value="InterPro"/>
</dbReference>
<dbReference type="AlphaFoldDB" id="A0A4R2PVN6"/>
<dbReference type="Gene3D" id="3.40.50.720">
    <property type="entry name" value="NAD(P)-binding Rossmann-like Domain"/>
    <property type="match status" value="1"/>
</dbReference>
<dbReference type="InterPro" id="IPR013154">
    <property type="entry name" value="ADH-like_N"/>
</dbReference>
<reference evidence="7 8" key="1">
    <citation type="submission" date="2019-03" db="EMBL/GenBank/DDBJ databases">
        <title>Genomic Encyclopedia of Type Strains, Phase IV (KMG-IV): sequencing the most valuable type-strain genomes for metagenomic binning, comparative biology and taxonomic classification.</title>
        <authorList>
            <person name="Goeker M."/>
        </authorList>
    </citation>
    <scope>NUCLEOTIDE SEQUENCE [LARGE SCALE GENOMIC DNA]</scope>
    <source>
        <strain evidence="7 8">DSM 18063</strain>
    </source>
</reference>
<evidence type="ECO:0000313" key="7">
    <source>
        <dbReference type="EMBL" id="TCP40019.1"/>
    </source>
</evidence>
<dbReference type="SUPFAM" id="SSF51735">
    <property type="entry name" value="NAD(P)-binding Rossmann-fold domains"/>
    <property type="match status" value="1"/>
</dbReference>
<dbReference type="OrthoDB" id="9809185at2"/>
<comment type="caution">
    <text evidence="7">The sequence shown here is derived from an EMBL/GenBank/DDBJ whole genome shotgun (WGS) entry which is preliminary data.</text>
</comment>
<dbReference type="InterPro" id="IPR013149">
    <property type="entry name" value="ADH-like_C"/>
</dbReference>
<keyword evidence="8" id="KW-1185">Reference proteome</keyword>
<dbReference type="Proteomes" id="UP000294835">
    <property type="component" value="Unassembled WGS sequence"/>
</dbReference>
<keyword evidence="3" id="KW-0560">Oxidoreductase</keyword>
<feature type="domain" description="Alcohol dehydrogenase-like N-terminal" evidence="6">
    <location>
        <begin position="24"/>
        <end position="131"/>
    </location>
</feature>
<name>A0A4R2PVN6_9RHOB</name>
<dbReference type="InterPro" id="IPR050129">
    <property type="entry name" value="Zn_alcohol_dh"/>
</dbReference>
<accession>A0A4R2PVN6</accession>
<dbReference type="SUPFAM" id="SSF50129">
    <property type="entry name" value="GroES-like"/>
    <property type="match status" value="1"/>
</dbReference>
<keyword evidence="1 4" id="KW-0479">Metal-binding</keyword>
<sequence length="331" mass="34279">MKAILYPARGRVDLTELPDPRPKAGEVVIAMRASGICHTDIEVLHGNYGSSAFPLVPGHEYAGEVAEVGPGVTGFSVGDRVVVDPNLECGHCRACRRGWAHLCENLGAYGVTVNGGFAQFSTVRADRVHAIGDLPFHVAALAEPMGCVLNGVAAARGETAESALIFGAGPIGLLMAIALATLGVRDISLVDPDETRLALAESFGFAPIAAGGAALRGMRHAVDLAVDATGNPAVAATLTDHVANGGTGLFFGVCPSVARIEIAPFELFRRQITLAGSHSLNHNIPEALAAIRAYGPGIERLISHRLPLDEVAKVLAGARLSGSLKIQAVEA</sequence>
<comment type="cofactor">
    <cofactor evidence="4">
        <name>Zn(2+)</name>
        <dbReference type="ChEBI" id="CHEBI:29105"/>
    </cofactor>
</comment>
<evidence type="ECO:0000313" key="8">
    <source>
        <dbReference type="Proteomes" id="UP000294835"/>
    </source>
</evidence>
<evidence type="ECO:0000256" key="4">
    <source>
        <dbReference type="RuleBase" id="RU361277"/>
    </source>
</evidence>
<dbReference type="PANTHER" id="PTHR43401">
    <property type="entry name" value="L-THREONINE 3-DEHYDROGENASE"/>
    <property type="match status" value="1"/>
</dbReference>
<evidence type="ECO:0000256" key="1">
    <source>
        <dbReference type="ARBA" id="ARBA00022723"/>
    </source>
</evidence>
<evidence type="ECO:0000259" key="6">
    <source>
        <dbReference type="Pfam" id="PF08240"/>
    </source>
</evidence>
<dbReference type="CDD" id="cd08234">
    <property type="entry name" value="threonine_DH_like"/>
    <property type="match status" value="1"/>
</dbReference>
<evidence type="ECO:0000256" key="3">
    <source>
        <dbReference type="ARBA" id="ARBA00023002"/>
    </source>
</evidence>
<evidence type="ECO:0000256" key="2">
    <source>
        <dbReference type="ARBA" id="ARBA00022833"/>
    </source>
</evidence>
<dbReference type="InterPro" id="IPR011032">
    <property type="entry name" value="GroES-like_sf"/>
</dbReference>
<gene>
    <name evidence="7" type="ORF">EV662_109145</name>
</gene>
<dbReference type="InterPro" id="IPR036291">
    <property type="entry name" value="NAD(P)-bd_dom_sf"/>
</dbReference>
<dbReference type="Pfam" id="PF00107">
    <property type="entry name" value="ADH_zinc_N"/>
    <property type="match status" value="1"/>
</dbReference>
<dbReference type="Pfam" id="PF08240">
    <property type="entry name" value="ADH_N"/>
    <property type="match status" value="1"/>
</dbReference>
<evidence type="ECO:0000259" key="5">
    <source>
        <dbReference type="Pfam" id="PF00107"/>
    </source>
</evidence>
<feature type="domain" description="Alcohol dehydrogenase-like C-terminal" evidence="5">
    <location>
        <begin position="170"/>
        <end position="291"/>
    </location>
</feature>
<comment type="similarity">
    <text evidence="4">Belongs to the zinc-containing alcohol dehydrogenase family.</text>
</comment>
<dbReference type="PROSITE" id="PS00059">
    <property type="entry name" value="ADH_ZINC"/>
    <property type="match status" value="1"/>
</dbReference>
<dbReference type="PANTHER" id="PTHR43401:SF2">
    <property type="entry name" value="L-THREONINE 3-DEHYDROGENASE"/>
    <property type="match status" value="1"/>
</dbReference>
<dbReference type="GO" id="GO:0016491">
    <property type="term" value="F:oxidoreductase activity"/>
    <property type="evidence" value="ECO:0007669"/>
    <property type="project" value="UniProtKB-KW"/>
</dbReference>
<dbReference type="EMBL" id="SLXP01000009">
    <property type="protein sequence ID" value="TCP40019.1"/>
    <property type="molecule type" value="Genomic_DNA"/>
</dbReference>
<dbReference type="RefSeq" id="WP_132463888.1">
    <property type="nucleotide sequence ID" value="NZ_SLXP01000009.1"/>
</dbReference>